<keyword evidence="1" id="KW-0175">Coiled coil</keyword>
<evidence type="ECO:0000313" key="4">
    <source>
        <dbReference type="Proteomes" id="UP000783213"/>
    </source>
</evidence>
<evidence type="ECO:0000313" key="3">
    <source>
        <dbReference type="EMBL" id="KAF7914751.1"/>
    </source>
</evidence>
<comment type="caution">
    <text evidence="3">The sequence shown here is derived from an EMBL/GenBank/DDBJ whole genome shotgun (WGS) entry which is preliminary data.</text>
</comment>
<evidence type="ECO:0000256" key="1">
    <source>
        <dbReference type="SAM" id="Coils"/>
    </source>
</evidence>
<accession>A0ABQ7I5V1</accession>
<feature type="coiled-coil region" evidence="1">
    <location>
        <begin position="443"/>
        <end position="501"/>
    </location>
</feature>
<organism evidence="3 4">
    <name type="scientific">Botrytis deweyae</name>
    <dbReference type="NCBI Taxonomy" id="2478750"/>
    <lineage>
        <taxon>Eukaryota</taxon>
        <taxon>Fungi</taxon>
        <taxon>Dikarya</taxon>
        <taxon>Ascomycota</taxon>
        <taxon>Pezizomycotina</taxon>
        <taxon>Leotiomycetes</taxon>
        <taxon>Helotiales</taxon>
        <taxon>Sclerotiniaceae</taxon>
        <taxon>Botrytis</taxon>
    </lineage>
</organism>
<dbReference type="RefSeq" id="XP_038804585.1">
    <property type="nucleotide sequence ID" value="XM_038959072.1"/>
</dbReference>
<evidence type="ECO:0000256" key="2">
    <source>
        <dbReference type="SAM" id="MobiDB-lite"/>
    </source>
</evidence>
<reference evidence="3 4" key="1">
    <citation type="journal article" date="2020" name="Genome Biol. Evol.">
        <title>Comparative genomics of Sclerotiniaceae.</title>
        <authorList>
            <person name="Valero Jimenez C.A."/>
            <person name="Steentjes M."/>
            <person name="Scholten O.E."/>
            <person name="Van Kan J.A.L."/>
        </authorList>
    </citation>
    <scope>NUCLEOTIDE SEQUENCE [LARGE SCALE GENOMIC DNA]</scope>
    <source>
        <strain evidence="3 4">B1</strain>
    </source>
</reference>
<evidence type="ECO:0008006" key="5">
    <source>
        <dbReference type="Google" id="ProtNLM"/>
    </source>
</evidence>
<feature type="region of interest" description="Disordered" evidence="2">
    <location>
        <begin position="1"/>
        <end position="75"/>
    </location>
</feature>
<sequence length="688" mass="79479">MASNVNNGSGQVERRVTRSGRAPTVRTQSENRRNRNSQVAAVAVAVADENEDEDETPAPRGRGSRNLPRSQRDTRDAFTRMIAPKLQIDRCKVELESAGQELLNEIRDLKSEEGLDVGLEIKRREQLLKNGHKILEASRKAIAWIDARIKAYDSMTEKCAEKIKKYQQLLSTLSVDVQIMLERLLVERQGQVIELTRKNEELLKQVGVLTGKITDLTQNSSTTSIECDELKEFLQDNLSALKTQNKENIETEAIANYRKQYEQLSCRNEEISKQKGRVDGELMQSREESTRFREEKDRLFRENEELKNDITQQKLDYHNLSKDKEQVDSSLVTKSARITELEALIKEGQQSLQQEILKSSISKVRVEQLEKEDTQRQEALRKAEVGSITMDYELNASKVQLKETNEELMNVKSIAEQVPGLKARIEDLTKALEDSSEDQKLKKTLWDMDVEELEKELKSVKADNRSLNADVLERDSKITLLESELSNLESIRKSNEALLKQYSDSIITKDLHIENMISRIKNSDDVDRLTLEYDQKIKKLSADLEQSKKALYNSRKIREQDRGGNAIAREKAQLARQKMMAEHIQAMAEKDYQLVECRKEFKDKVSSLENMVSQQSREISERESYQTRLKLEIQRLNDLVEVTQHELRAALDSNSEYERQLMRLRVRFPRVLCVVLIIEVESHNLRNE</sequence>
<dbReference type="EMBL" id="RCSX01000048">
    <property type="protein sequence ID" value="KAF7914751.1"/>
    <property type="molecule type" value="Genomic_DNA"/>
</dbReference>
<dbReference type="Proteomes" id="UP000783213">
    <property type="component" value="Unassembled WGS sequence"/>
</dbReference>
<gene>
    <name evidence="3" type="ORF">EAE98_011450</name>
</gene>
<protein>
    <recommendedName>
        <fullName evidence="5">Up-regulated during septation protein 1 domain-containing protein</fullName>
    </recommendedName>
</protein>
<name>A0ABQ7I5V1_9HELO</name>
<proteinExistence type="predicted"/>
<feature type="coiled-coil region" evidence="1">
    <location>
        <begin position="254"/>
        <end position="323"/>
    </location>
</feature>
<feature type="compositionally biased region" description="Polar residues" evidence="2">
    <location>
        <begin position="1"/>
        <end position="10"/>
    </location>
</feature>
<keyword evidence="4" id="KW-1185">Reference proteome</keyword>
<dbReference type="GeneID" id="62238221"/>
<feature type="coiled-coil region" evidence="1">
    <location>
        <begin position="598"/>
        <end position="667"/>
    </location>
</feature>